<accession>A0A829YFX6</accession>
<protein>
    <submittedName>
        <fullName evidence="2">Acyl carrier protein</fullName>
    </submittedName>
</protein>
<dbReference type="InterPro" id="IPR009081">
    <property type="entry name" value="PP-bd_ACP"/>
</dbReference>
<evidence type="ECO:0000313" key="2">
    <source>
        <dbReference type="EMBL" id="GFE82179.1"/>
    </source>
</evidence>
<feature type="domain" description="Carrier" evidence="1">
    <location>
        <begin position="2"/>
        <end position="80"/>
    </location>
</feature>
<sequence length="82" mass="9141">MSTRSEVKSFILKNYLFTEDDAALADSDSLMQKGVVDSTGILELIMHVEDTYGIKVLDEEMVPQNLDSVTAISAFVERKRGK</sequence>
<proteinExistence type="predicted"/>
<gene>
    <name evidence="2" type="ORF">GCM10011487_41790</name>
</gene>
<dbReference type="RefSeq" id="WP_161813849.1">
    <property type="nucleotide sequence ID" value="NZ_BLJN01000004.1"/>
</dbReference>
<dbReference type="PROSITE" id="PS50075">
    <property type="entry name" value="CARRIER"/>
    <property type="match status" value="1"/>
</dbReference>
<evidence type="ECO:0000313" key="3">
    <source>
        <dbReference type="Proteomes" id="UP000445000"/>
    </source>
</evidence>
<dbReference type="Proteomes" id="UP000445000">
    <property type="component" value="Unassembled WGS sequence"/>
</dbReference>
<dbReference type="SUPFAM" id="SSF47336">
    <property type="entry name" value="ACP-like"/>
    <property type="match status" value="1"/>
</dbReference>
<dbReference type="InterPro" id="IPR036736">
    <property type="entry name" value="ACP-like_sf"/>
</dbReference>
<organism evidence="2 3">
    <name type="scientific">Steroidobacter agaridevorans</name>
    <dbReference type="NCBI Taxonomy" id="2695856"/>
    <lineage>
        <taxon>Bacteria</taxon>
        <taxon>Pseudomonadati</taxon>
        <taxon>Pseudomonadota</taxon>
        <taxon>Gammaproteobacteria</taxon>
        <taxon>Steroidobacterales</taxon>
        <taxon>Steroidobacteraceae</taxon>
        <taxon>Steroidobacter</taxon>
    </lineage>
</organism>
<dbReference type="AlphaFoldDB" id="A0A829YFX6"/>
<keyword evidence="3" id="KW-1185">Reference proteome</keyword>
<name>A0A829YFX6_9GAMM</name>
<comment type="caution">
    <text evidence="2">The sequence shown here is derived from an EMBL/GenBank/DDBJ whole genome shotgun (WGS) entry which is preliminary data.</text>
</comment>
<evidence type="ECO:0000259" key="1">
    <source>
        <dbReference type="PROSITE" id="PS50075"/>
    </source>
</evidence>
<reference evidence="3" key="1">
    <citation type="submission" date="2020-01" db="EMBL/GenBank/DDBJ databases">
        <title>'Steroidobacter agaridevorans' sp. nov., agar-degrading bacteria isolated from rhizosphere soils.</title>
        <authorList>
            <person name="Ikenaga M."/>
            <person name="Kataoka M."/>
            <person name="Murouchi A."/>
            <person name="Katsuragi S."/>
            <person name="Sakai M."/>
        </authorList>
    </citation>
    <scope>NUCLEOTIDE SEQUENCE [LARGE SCALE GENOMIC DNA]</scope>
    <source>
        <strain evidence="3">YU21-B</strain>
    </source>
</reference>
<dbReference type="Gene3D" id="1.10.1200.10">
    <property type="entry name" value="ACP-like"/>
    <property type="match status" value="1"/>
</dbReference>
<dbReference type="EMBL" id="BLJN01000004">
    <property type="protein sequence ID" value="GFE82179.1"/>
    <property type="molecule type" value="Genomic_DNA"/>
</dbReference>